<evidence type="ECO:0000313" key="1">
    <source>
        <dbReference type="EMBL" id="MBR9970869.1"/>
    </source>
</evidence>
<evidence type="ECO:0000313" key="2">
    <source>
        <dbReference type="Proteomes" id="UP000680714"/>
    </source>
</evidence>
<proteinExistence type="predicted"/>
<comment type="caution">
    <text evidence="1">The sequence shown here is derived from an EMBL/GenBank/DDBJ whole genome shotgun (WGS) entry which is preliminary data.</text>
</comment>
<gene>
    <name evidence="1" type="ORF">KEC16_03975</name>
</gene>
<keyword evidence="2" id="KW-1185">Reference proteome</keyword>
<reference evidence="1 2" key="1">
    <citation type="submission" date="2021-04" db="EMBL/GenBank/DDBJ databases">
        <title>Magnetospirillum sulfuroxidans sp. nov., a facultative chemolithoautotrophic sulfur-oxidizing alphaproteobacterium isolated from freshwater sediment and proposals for Paramagetospirillum gen. nov., and Magnetospirillaceae fam. nov.</title>
        <authorList>
            <person name="Koziaeva V."/>
            <person name="Geelhoed J.S."/>
            <person name="Sorokin D.Y."/>
            <person name="Grouzdev D.S."/>
        </authorList>
    </citation>
    <scope>NUCLEOTIDE SEQUENCE [LARGE SCALE GENOMIC DNA]</scope>
    <source>
        <strain evidence="1 2">J10</strain>
    </source>
</reference>
<sequence length="83" mass="9111">MLFGRKASHPLQPGDQFIKAGVGFGTVWEIVRVWTTGDELLHARLRSLENNSETMAISVCTLVNPRFFTPVPRLRSSGDGGLA</sequence>
<protein>
    <submittedName>
        <fullName evidence="1">Uncharacterized protein</fullName>
    </submittedName>
</protein>
<dbReference type="Proteomes" id="UP000680714">
    <property type="component" value="Unassembled WGS sequence"/>
</dbReference>
<accession>A0ABS5I8W7</accession>
<organism evidence="1 2">
    <name type="scientific">Magnetospirillum sulfuroxidans</name>
    <dbReference type="NCBI Taxonomy" id="611300"/>
    <lineage>
        <taxon>Bacteria</taxon>
        <taxon>Pseudomonadati</taxon>
        <taxon>Pseudomonadota</taxon>
        <taxon>Alphaproteobacteria</taxon>
        <taxon>Rhodospirillales</taxon>
        <taxon>Rhodospirillaceae</taxon>
        <taxon>Magnetospirillum</taxon>
    </lineage>
</organism>
<dbReference type="EMBL" id="JAGTUF010000002">
    <property type="protein sequence ID" value="MBR9970869.1"/>
    <property type="molecule type" value="Genomic_DNA"/>
</dbReference>
<dbReference type="RefSeq" id="WP_211546384.1">
    <property type="nucleotide sequence ID" value="NZ_JAGTUF010000002.1"/>
</dbReference>
<name>A0ABS5I8W7_9PROT</name>